<name>A0A1C7Z7T1_PSESX</name>
<protein>
    <submittedName>
        <fullName evidence="1">Uncharacterized protein</fullName>
    </submittedName>
</protein>
<reference evidence="1 2" key="1">
    <citation type="submission" date="2015-07" db="EMBL/GenBank/DDBJ databases">
        <title>Draft genome sequence of a diazotrophic, plant growth-promoting rhizobacterium of the Pseudomonas syringae complex.</title>
        <authorList>
            <person name="Patten C.L."/>
            <person name="Jeong H."/>
        </authorList>
    </citation>
    <scope>NUCLEOTIDE SEQUENCE [LARGE SCALE GENOMIC DNA]</scope>
    <source>
        <strain evidence="1 2">GR12-2</strain>
    </source>
</reference>
<sequence>MRKKAKGWMTGLLWRFLQHLDADIVNQIPGELPTLEALPDVLDQVIVMKCQRSHQTIVGGGFVHEKR</sequence>
<dbReference type="AlphaFoldDB" id="A0A1C7Z7T1"/>
<gene>
    <name evidence="1" type="ORF">AFK24_04720</name>
</gene>
<dbReference type="Proteomes" id="UP000093104">
    <property type="component" value="Unassembled WGS sequence"/>
</dbReference>
<dbReference type="EMBL" id="LGSI01000020">
    <property type="protein sequence ID" value="OCR25883.1"/>
    <property type="molecule type" value="Genomic_DNA"/>
</dbReference>
<proteinExistence type="predicted"/>
<evidence type="ECO:0000313" key="1">
    <source>
        <dbReference type="EMBL" id="OCR25883.1"/>
    </source>
</evidence>
<accession>A0A1C7Z7T1</accession>
<comment type="caution">
    <text evidence="1">The sequence shown here is derived from an EMBL/GenBank/DDBJ whole genome shotgun (WGS) entry which is preliminary data.</text>
</comment>
<evidence type="ECO:0000313" key="2">
    <source>
        <dbReference type="Proteomes" id="UP000093104"/>
    </source>
</evidence>
<organism evidence="1 2">
    <name type="scientific">Pseudomonas syringae</name>
    <dbReference type="NCBI Taxonomy" id="317"/>
    <lineage>
        <taxon>Bacteria</taxon>
        <taxon>Pseudomonadati</taxon>
        <taxon>Pseudomonadota</taxon>
        <taxon>Gammaproteobacteria</taxon>
        <taxon>Pseudomonadales</taxon>
        <taxon>Pseudomonadaceae</taxon>
        <taxon>Pseudomonas</taxon>
    </lineage>
</organism>